<name>A0A834IAT9_RHYFE</name>
<feature type="compositionally biased region" description="Basic and acidic residues" evidence="1">
    <location>
        <begin position="116"/>
        <end position="125"/>
    </location>
</feature>
<keyword evidence="3" id="KW-1185">Reference proteome</keyword>
<reference evidence="2" key="1">
    <citation type="submission" date="2020-08" db="EMBL/GenBank/DDBJ databases">
        <title>Genome sequencing and assembly of the red palm weevil Rhynchophorus ferrugineus.</title>
        <authorList>
            <person name="Dias G.B."/>
            <person name="Bergman C.M."/>
            <person name="Manee M."/>
        </authorList>
    </citation>
    <scope>NUCLEOTIDE SEQUENCE</scope>
    <source>
        <strain evidence="2">AA-2017</strain>
        <tissue evidence="2">Whole larva</tissue>
    </source>
</reference>
<comment type="caution">
    <text evidence="2">The sequence shown here is derived from an EMBL/GenBank/DDBJ whole genome shotgun (WGS) entry which is preliminary data.</text>
</comment>
<dbReference type="EMBL" id="JAACXV010014094">
    <property type="protein sequence ID" value="KAF7270432.1"/>
    <property type="molecule type" value="Genomic_DNA"/>
</dbReference>
<evidence type="ECO:0000313" key="2">
    <source>
        <dbReference type="EMBL" id="KAF7270432.1"/>
    </source>
</evidence>
<dbReference type="Proteomes" id="UP000625711">
    <property type="component" value="Unassembled WGS sequence"/>
</dbReference>
<evidence type="ECO:0000313" key="3">
    <source>
        <dbReference type="Proteomes" id="UP000625711"/>
    </source>
</evidence>
<dbReference type="AlphaFoldDB" id="A0A834IAT9"/>
<sequence>MRTNAKKSRHSLAWPEAASRTETHFVRRPSATFQFLSQGRDKKSKVYGERQSVRFRRPASPDIPGGRRRGPASARHSVPVEMRTRRGPAMNLAGIFFSGECQGDGPEPRPGPHGRAGLEGKETDLGPKSPDPAVVLAAPKSKKNLSPKRATVDLIVI</sequence>
<proteinExistence type="predicted"/>
<organism evidence="2 3">
    <name type="scientific">Rhynchophorus ferrugineus</name>
    <name type="common">Red palm weevil</name>
    <name type="synonym">Curculio ferrugineus</name>
    <dbReference type="NCBI Taxonomy" id="354439"/>
    <lineage>
        <taxon>Eukaryota</taxon>
        <taxon>Metazoa</taxon>
        <taxon>Ecdysozoa</taxon>
        <taxon>Arthropoda</taxon>
        <taxon>Hexapoda</taxon>
        <taxon>Insecta</taxon>
        <taxon>Pterygota</taxon>
        <taxon>Neoptera</taxon>
        <taxon>Endopterygota</taxon>
        <taxon>Coleoptera</taxon>
        <taxon>Polyphaga</taxon>
        <taxon>Cucujiformia</taxon>
        <taxon>Curculionidae</taxon>
        <taxon>Dryophthorinae</taxon>
        <taxon>Rhynchophorus</taxon>
    </lineage>
</organism>
<evidence type="ECO:0000256" key="1">
    <source>
        <dbReference type="SAM" id="MobiDB-lite"/>
    </source>
</evidence>
<accession>A0A834IAT9</accession>
<feature type="region of interest" description="Disordered" evidence="1">
    <location>
        <begin position="36"/>
        <end position="150"/>
    </location>
</feature>
<gene>
    <name evidence="2" type="ORF">GWI33_016582</name>
</gene>
<protein>
    <submittedName>
        <fullName evidence="2">Uncharacterized protein</fullName>
    </submittedName>
</protein>
<feature type="compositionally biased region" description="Basic and acidic residues" evidence="1">
    <location>
        <begin position="39"/>
        <end position="52"/>
    </location>
</feature>